<dbReference type="AlphaFoldDB" id="A0A9Q9MQT9"/>
<dbReference type="InterPro" id="IPR000415">
    <property type="entry name" value="Nitroreductase-like"/>
</dbReference>
<dbReference type="GO" id="GO:0016491">
    <property type="term" value="F:oxidoreductase activity"/>
    <property type="evidence" value="ECO:0007669"/>
    <property type="project" value="InterPro"/>
</dbReference>
<dbReference type="InterPro" id="IPR029479">
    <property type="entry name" value="Nitroreductase"/>
</dbReference>
<evidence type="ECO:0000313" key="4">
    <source>
        <dbReference type="Proteomes" id="UP001058003"/>
    </source>
</evidence>
<dbReference type="Proteomes" id="UP001058003">
    <property type="component" value="Chromosome"/>
</dbReference>
<dbReference type="NCBIfam" id="NF047509">
    <property type="entry name" value="Rv3131_FMN_oxido"/>
    <property type="match status" value="1"/>
</dbReference>
<reference evidence="3" key="1">
    <citation type="submission" date="2021-04" db="EMBL/GenBank/DDBJ databases">
        <title>Dactylosporangium aurantiacum NRRL B-8018 full assembly.</title>
        <authorList>
            <person name="Hartkoorn R.C."/>
            <person name="Beaudoing E."/>
            <person name="Hot D."/>
        </authorList>
    </citation>
    <scope>NUCLEOTIDE SEQUENCE</scope>
    <source>
        <strain evidence="3">NRRL B-8018</strain>
    </source>
</reference>
<evidence type="ECO:0000313" key="3">
    <source>
        <dbReference type="EMBL" id="UWZ57897.1"/>
    </source>
</evidence>
<gene>
    <name evidence="3" type="ORF">Daura_18030</name>
</gene>
<evidence type="ECO:0000256" key="1">
    <source>
        <dbReference type="SAM" id="MobiDB-lite"/>
    </source>
</evidence>
<dbReference type="EMBL" id="CP073767">
    <property type="protein sequence ID" value="UWZ57897.1"/>
    <property type="molecule type" value="Genomic_DNA"/>
</dbReference>
<dbReference type="PANTHER" id="PTHR23026">
    <property type="entry name" value="NADPH NITROREDUCTASE"/>
    <property type="match status" value="1"/>
</dbReference>
<feature type="compositionally biased region" description="Basic residues" evidence="1">
    <location>
        <begin position="321"/>
        <end position="331"/>
    </location>
</feature>
<dbReference type="InterPro" id="IPR050627">
    <property type="entry name" value="Nitroreductase/BluB"/>
</dbReference>
<organism evidence="3 4">
    <name type="scientific">Dactylosporangium aurantiacum</name>
    <dbReference type="NCBI Taxonomy" id="35754"/>
    <lineage>
        <taxon>Bacteria</taxon>
        <taxon>Bacillati</taxon>
        <taxon>Actinomycetota</taxon>
        <taxon>Actinomycetes</taxon>
        <taxon>Micromonosporales</taxon>
        <taxon>Micromonosporaceae</taxon>
        <taxon>Dactylosporangium</taxon>
    </lineage>
</organism>
<dbReference type="Gene3D" id="3.40.109.10">
    <property type="entry name" value="NADH Oxidase"/>
    <property type="match status" value="1"/>
</dbReference>
<dbReference type="PANTHER" id="PTHR23026:SF123">
    <property type="entry name" value="NAD(P)H NITROREDUCTASE RV3131-RELATED"/>
    <property type="match status" value="1"/>
</dbReference>
<evidence type="ECO:0000259" key="2">
    <source>
        <dbReference type="Pfam" id="PF00881"/>
    </source>
</evidence>
<dbReference type="RefSeq" id="WP_063745534.1">
    <property type="nucleotide sequence ID" value="NZ_CP073767.1"/>
</dbReference>
<dbReference type="SUPFAM" id="SSF55469">
    <property type="entry name" value="FMN-dependent nitroreductase-like"/>
    <property type="match status" value="2"/>
</dbReference>
<name>A0A9Q9MQT9_9ACTN</name>
<dbReference type="OrthoDB" id="8156917at2"/>
<feature type="domain" description="Nitroreductase" evidence="2">
    <location>
        <begin position="114"/>
        <end position="300"/>
    </location>
</feature>
<accession>A0A9Q9MQT9</accession>
<feature type="compositionally biased region" description="Low complexity" evidence="1">
    <location>
        <begin position="304"/>
        <end position="314"/>
    </location>
</feature>
<feature type="region of interest" description="Disordered" evidence="1">
    <location>
        <begin position="304"/>
        <end position="331"/>
    </location>
</feature>
<sequence>MSGGLTDRAVAAGLNAAVAAPSIHNTQPWRFRVRDGGFDVLADHDRGLDVIDPHRRAMYLSLGAAVFNLRLALAAAGHTPLLVPVSGDADQVARVELGQRRMPAPGTRLLAAAITRRRTNRLPYHGAQVPPGTVRELRAAADGTGAALTALDPVRRAAVLGLTWTADTRQRADPAYRREIIAWTGQDGARHDGVPAQAFGPRPATSAVAVRDFGLSVPHQQRQTARFEAEPQLLMLYGDGDDRAAWLRTGQALQRVLLTATVRGVAVQPMTQALELPDVRMLLAGTGAHRWPQMILRIGYGRAAPGSPRRPASACTVPRPWQRRQRAPGAA</sequence>
<keyword evidence="4" id="KW-1185">Reference proteome</keyword>
<dbReference type="KEGG" id="daur:Daura_18030"/>
<proteinExistence type="predicted"/>
<dbReference type="Pfam" id="PF00881">
    <property type="entry name" value="Nitroreductase"/>
    <property type="match status" value="1"/>
</dbReference>
<protein>
    <submittedName>
        <fullName evidence="3">Nitroreductase family protein</fullName>
    </submittedName>
</protein>